<organism evidence="1">
    <name type="scientific">marine sediment metagenome</name>
    <dbReference type="NCBI Taxonomy" id="412755"/>
    <lineage>
        <taxon>unclassified sequences</taxon>
        <taxon>metagenomes</taxon>
        <taxon>ecological metagenomes</taxon>
    </lineage>
</organism>
<dbReference type="EMBL" id="BART01001447">
    <property type="protein sequence ID" value="GAG69073.1"/>
    <property type="molecule type" value="Genomic_DNA"/>
</dbReference>
<evidence type="ECO:0000313" key="1">
    <source>
        <dbReference type="EMBL" id="GAG69073.1"/>
    </source>
</evidence>
<comment type="caution">
    <text evidence="1">The sequence shown here is derived from an EMBL/GenBank/DDBJ whole genome shotgun (WGS) entry which is preliminary data.</text>
</comment>
<reference evidence="1" key="1">
    <citation type="journal article" date="2014" name="Front. Microbiol.">
        <title>High frequency of phylogenetically diverse reductive dehalogenase-homologous genes in deep subseafloor sedimentary metagenomes.</title>
        <authorList>
            <person name="Kawai M."/>
            <person name="Futagami T."/>
            <person name="Toyoda A."/>
            <person name="Takaki Y."/>
            <person name="Nishi S."/>
            <person name="Hori S."/>
            <person name="Arai W."/>
            <person name="Tsubouchi T."/>
            <person name="Morono Y."/>
            <person name="Uchiyama I."/>
            <person name="Ito T."/>
            <person name="Fujiyama A."/>
            <person name="Inagaki F."/>
            <person name="Takami H."/>
        </authorList>
    </citation>
    <scope>NUCLEOTIDE SEQUENCE</scope>
    <source>
        <strain evidence="1">Expedition CK06-06</strain>
    </source>
</reference>
<feature type="non-terminal residue" evidence="1">
    <location>
        <position position="87"/>
    </location>
</feature>
<accession>X1A8J2</accession>
<dbReference type="AlphaFoldDB" id="X1A8J2"/>
<sequence length="87" mass="9589">MGMGGVWGVVHEEPRFTKNLVTIIPTAYSRRRYTTAATLTCCAALMKYFRDTFGQAEQTAEKQLGVSAYEIMNLEAEKVPPGSDGLI</sequence>
<protein>
    <submittedName>
        <fullName evidence="1">Uncharacterized protein</fullName>
    </submittedName>
</protein>
<proteinExistence type="predicted"/>
<name>X1A8J2_9ZZZZ</name>
<gene>
    <name evidence="1" type="ORF">S01H4_05109</name>
</gene>
<dbReference type="Gene3D" id="3.30.420.40">
    <property type="match status" value="1"/>
</dbReference>